<sequence>MNSFIHSVAPMYLGHADLEAEDINGFTPGLYARIEDQGEVLDRIDEFVAGLKKDDERRQRRIKRRAERLARLAKEADEVEVNSHSLI</sequence>
<protein>
    <submittedName>
        <fullName evidence="2">Uncharacterized protein</fullName>
    </submittedName>
</protein>
<evidence type="ECO:0000313" key="2">
    <source>
        <dbReference type="EMBL" id="RHZ23746.1"/>
    </source>
</evidence>
<organism evidence="2 3">
    <name type="scientific">Aphanomyces astaci</name>
    <name type="common">Crayfish plague agent</name>
    <dbReference type="NCBI Taxonomy" id="112090"/>
    <lineage>
        <taxon>Eukaryota</taxon>
        <taxon>Sar</taxon>
        <taxon>Stramenopiles</taxon>
        <taxon>Oomycota</taxon>
        <taxon>Saprolegniomycetes</taxon>
        <taxon>Saprolegniales</taxon>
        <taxon>Verrucalvaceae</taxon>
        <taxon>Aphanomyces</taxon>
    </lineage>
</organism>
<name>A0A3R6Y892_APHAT</name>
<reference evidence="3 4" key="1">
    <citation type="submission" date="2018-08" db="EMBL/GenBank/DDBJ databases">
        <title>Aphanomyces genome sequencing and annotation.</title>
        <authorList>
            <person name="Minardi D."/>
            <person name="Oidtmann B."/>
            <person name="Van Der Giezen M."/>
            <person name="Studholme D.J."/>
        </authorList>
    </citation>
    <scope>NUCLEOTIDE SEQUENCE [LARGE SCALE GENOMIC DNA]</scope>
    <source>
        <strain evidence="2 3">Da</strain>
        <strain evidence="1 4">Sv</strain>
    </source>
</reference>
<accession>A0A3R6Y892</accession>
<evidence type="ECO:0000313" key="1">
    <source>
        <dbReference type="EMBL" id="RHY87626.1"/>
    </source>
</evidence>
<evidence type="ECO:0000313" key="4">
    <source>
        <dbReference type="Proteomes" id="UP000285712"/>
    </source>
</evidence>
<dbReference type="VEuPathDB" id="FungiDB:H257_13720"/>
<dbReference type="EMBL" id="QUTG01004622">
    <property type="protein sequence ID" value="RHY87626.1"/>
    <property type="molecule type" value="Genomic_DNA"/>
</dbReference>
<dbReference type="Proteomes" id="UP000285712">
    <property type="component" value="Unassembled WGS sequence"/>
</dbReference>
<proteinExistence type="predicted"/>
<dbReference type="AlphaFoldDB" id="A0A3R6Y892"/>
<dbReference type="EMBL" id="QUTH01002806">
    <property type="protein sequence ID" value="RHZ23746.1"/>
    <property type="molecule type" value="Genomic_DNA"/>
</dbReference>
<evidence type="ECO:0000313" key="3">
    <source>
        <dbReference type="Proteomes" id="UP000285430"/>
    </source>
</evidence>
<comment type="caution">
    <text evidence="2">The sequence shown here is derived from an EMBL/GenBank/DDBJ whole genome shotgun (WGS) entry which is preliminary data.</text>
</comment>
<dbReference type="Proteomes" id="UP000285430">
    <property type="component" value="Unassembled WGS sequence"/>
</dbReference>
<gene>
    <name evidence="1" type="ORF">DYB35_005428</name>
    <name evidence="2" type="ORF">DYB37_003575</name>
</gene>